<dbReference type="InterPro" id="IPR050366">
    <property type="entry name" value="BP-dependent_transpt_permease"/>
</dbReference>
<keyword evidence="4 7" id="KW-0812">Transmembrane</keyword>
<reference evidence="9 10" key="1">
    <citation type="submission" date="2020-02" db="EMBL/GenBank/DDBJ databases">
        <title>Comparative genomics of sulfur disproportionating microorganisms.</title>
        <authorList>
            <person name="Ward L.M."/>
            <person name="Bertran E."/>
            <person name="Johnston D.T."/>
        </authorList>
    </citation>
    <scope>NUCLEOTIDE SEQUENCE [LARGE SCALE GENOMIC DNA]</scope>
    <source>
        <strain evidence="9 10">DSM 3696</strain>
    </source>
</reference>
<feature type="transmembrane region" description="Helical" evidence="7">
    <location>
        <begin position="233"/>
        <end position="254"/>
    </location>
</feature>
<dbReference type="Gene3D" id="1.10.3720.10">
    <property type="entry name" value="MetI-like"/>
    <property type="match status" value="1"/>
</dbReference>
<feature type="transmembrane region" description="Helical" evidence="7">
    <location>
        <begin position="63"/>
        <end position="88"/>
    </location>
</feature>
<evidence type="ECO:0000256" key="1">
    <source>
        <dbReference type="ARBA" id="ARBA00004651"/>
    </source>
</evidence>
<feature type="transmembrane region" description="Helical" evidence="7">
    <location>
        <begin position="127"/>
        <end position="151"/>
    </location>
</feature>
<dbReference type="Proteomes" id="UP000469724">
    <property type="component" value="Unassembled WGS sequence"/>
</dbReference>
<sequence length="269" mass="27883">MTGRTRRLLTCAGVAVAGALAIFGLACPLPDAPMTGEVFAPISAVHPLGTNQLGQDNLLRTLLAAPGTLAIGLAAGTSGLLASTLYGFATAMLPPMAGRAMLRVVDILTALPNIVLAMLLATCLRPGPLFLAAILAAITWPAEVRLLAALARGQMQRDSFRTARVYGAGPLHLLRRHLLPPAGPVLAALAIQGTRRAVMHASGLAFLGLTNPSSPTWGSMLAESLPLFYEPTAVWLITGPAAALSLSILGLTFLGTRLERRHIPTGEAA</sequence>
<name>A0A7K3NSM1_9BACT</name>
<evidence type="ECO:0000256" key="2">
    <source>
        <dbReference type="ARBA" id="ARBA00022448"/>
    </source>
</evidence>
<evidence type="ECO:0000256" key="3">
    <source>
        <dbReference type="ARBA" id="ARBA00022475"/>
    </source>
</evidence>
<dbReference type="GO" id="GO:0005886">
    <property type="term" value="C:plasma membrane"/>
    <property type="evidence" value="ECO:0007669"/>
    <property type="project" value="UniProtKB-SubCell"/>
</dbReference>
<dbReference type="PROSITE" id="PS50928">
    <property type="entry name" value="ABC_TM1"/>
    <property type="match status" value="1"/>
</dbReference>
<dbReference type="EMBL" id="JAAGRQ010000150">
    <property type="protein sequence ID" value="NDY58843.1"/>
    <property type="molecule type" value="Genomic_DNA"/>
</dbReference>
<gene>
    <name evidence="9" type="ORF">G3N56_19070</name>
</gene>
<dbReference type="RefSeq" id="WP_163303908.1">
    <property type="nucleotide sequence ID" value="NZ_JAAGRQ010000150.1"/>
</dbReference>
<dbReference type="SUPFAM" id="SSF161098">
    <property type="entry name" value="MetI-like"/>
    <property type="match status" value="1"/>
</dbReference>
<accession>A0A7K3NSM1</accession>
<comment type="subcellular location">
    <subcellularLocation>
        <location evidence="1 7">Cell membrane</location>
        <topology evidence="1 7">Multi-pass membrane protein</topology>
    </subcellularLocation>
</comment>
<protein>
    <submittedName>
        <fullName evidence="9">ABC transporter permease</fullName>
    </submittedName>
</protein>
<dbReference type="CDD" id="cd06261">
    <property type="entry name" value="TM_PBP2"/>
    <property type="match status" value="1"/>
</dbReference>
<evidence type="ECO:0000313" key="9">
    <source>
        <dbReference type="EMBL" id="NDY58843.1"/>
    </source>
</evidence>
<comment type="caution">
    <text evidence="9">The sequence shown here is derived from an EMBL/GenBank/DDBJ whole genome shotgun (WGS) entry which is preliminary data.</text>
</comment>
<dbReference type="AlphaFoldDB" id="A0A7K3NSM1"/>
<keyword evidence="10" id="KW-1185">Reference proteome</keyword>
<evidence type="ECO:0000256" key="7">
    <source>
        <dbReference type="RuleBase" id="RU363032"/>
    </source>
</evidence>
<dbReference type="InterPro" id="IPR035906">
    <property type="entry name" value="MetI-like_sf"/>
</dbReference>
<evidence type="ECO:0000259" key="8">
    <source>
        <dbReference type="PROSITE" id="PS50928"/>
    </source>
</evidence>
<dbReference type="PROSITE" id="PS51257">
    <property type="entry name" value="PROKAR_LIPOPROTEIN"/>
    <property type="match status" value="1"/>
</dbReference>
<evidence type="ECO:0000256" key="4">
    <source>
        <dbReference type="ARBA" id="ARBA00022692"/>
    </source>
</evidence>
<organism evidence="9 10">
    <name type="scientific">Desulfolutivibrio sulfodismutans</name>
    <dbReference type="NCBI Taxonomy" id="63561"/>
    <lineage>
        <taxon>Bacteria</taxon>
        <taxon>Pseudomonadati</taxon>
        <taxon>Thermodesulfobacteriota</taxon>
        <taxon>Desulfovibrionia</taxon>
        <taxon>Desulfovibrionales</taxon>
        <taxon>Desulfovibrionaceae</taxon>
        <taxon>Desulfolutivibrio</taxon>
    </lineage>
</organism>
<feature type="transmembrane region" description="Helical" evidence="7">
    <location>
        <begin position="100"/>
        <end position="121"/>
    </location>
</feature>
<keyword evidence="3" id="KW-1003">Cell membrane</keyword>
<evidence type="ECO:0000256" key="5">
    <source>
        <dbReference type="ARBA" id="ARBA00022989"/>
    </source>
</evidence>
<evidence type="ECO:0000256" key="6">
    <source>
        <dbReference type="ARBA" id="ARBA00023136"/>
    </source>
</evidence>
<comment type="similarity">
    <text evidence="7">Belongs to the binding-protein-dependent transport system permease family.</text>
</comment>
<keyword evidence="5 7" id="KW-1133">Transmembrane helix</keyword>
<feature type="domain" description="ABC transmembrane type-1" evidence="8">
    <location>
        <begin position="65"/>
        <end position="255"/>
    </location>
</feature>
<dbReference type="PANTHER" id="PTHR43386:SF1">
    <property type="entry name" value="D,D-DIPEPTIDE TRANSPORT SYSTEM PERMEASE PROTEIN DDPC-RELATED"/>
    <property type="match status" value="1"/>
</dbReference>
<keyword evidence="2 7" id="KW-0813">Transport</keyword>
<dbReference type="Pfam" id="PF00528">
    <property type="entry name" value="BPD_transp_1"/>
    <property type="match status" value="1"/>
</dbReference>
<dbReference type="GO" id="GO:0055085">
    <property type="term" value="P:transmembrane transport"/>
    <property type="evidence" value="ECO:0007669"/>
    <property type="project" value="InterPro"/>
</dbReference>
<dbReference type="PANTHER" id="PTHR43386">
    <property type="entry name" value="OLIGOPEPTIDE TRANSPORT SYSTEM PERMEASE PROTEIN APPC"/>
    <property type="match status" value="1"/>
</dbReference>
<keyword evidence="6 7" id="KW-0472">Membrane</keyword>
<proteinExistence type="inferred from homology"/>
<feature type="transmembrane region" description="Helical" evidence="7">
    <location>
        <begin position="197"/>
        <end position="213"/>
    </location>
</feature>
<evidence type="ECO:0000313" key="10">
    <source>
        <dbReference type="Proteomes" id="UP000469724"/>
    </source>
</evidence>
<dbReference type="InterPro" id="IPR000515">
    <property type="entry name" value="MetI-like"/>
</dbReference>